<evidence type="ECO:0000256" key="2">
    <source>
        <dbReference type="ARBA" id="ARBA00006403"/>
    </source>
</evidence>
<evidence type="ECO:0000256" key="6">
    <source>
        <dbReference type="SAM" id="MobiDB-lite"/>
    </source>
</evidence>
<dbReference type="InterPro" id="IPR036388">
    <property type="entry name" value="WH-like_DNA-bd_sf"/>
</dbReference>
<dbReference type="PANTHER" id="PTHR10015">
    <property type="entry name" value="HEAT SHOCK TRANSCRIPTION FACTOR"/>
    <property type="match status" value="1"/>
</dbReference>
<dbReference type="RefSeq" id="XP_019633530.1">
    <property type="nucleotide sequence ID" value="XM_019777971.1"/>
</dbReference>
<feature type="region of interest" description="Disordered" evidence="6">
    <location>
        <begin position="459"/>
        <end position="509"/>
    </location>
</feature>
<accession>A0A6P4YW05</accession>
<dbReference type="OrthoDB" id="6418155at2759"/>
<feature type="region of interest" description="Disordered" evidence="6">
    <location>
        <begin position="148"/>
        <end position="171"/>
    </location>
</feature>
<feature type="compositionally biased region" description="Basic and acidic residues" evidence="6">
    <location>
        <begin position="468"/>
        <end position="485"/>
    </location>
</feature>
<evidence type="ECO:0000256" key="4">
    <source>
        <dbReference type="ARBA" id="ARBA00023242"/>
    </source>
</evidence>
<dbReference type="KEGG" id="bbel:109476952"/>
<comment type="similarity">
    <text evidence="2 5">Belongs to the HSF family.</text>
</comment>
<dbReference type="Proteomes" id="UP000515135">
    <property type="component" value="Unplaced"/>
</dbReference>
<protein>
    <submittedName>
        <fullName evidence="9">Titin-like</fullName>
    </submittedName>
</protein>
<sequence length="1177" mass="129642">MEGGGDKLPPSPFRSSGPLFPVKLRELADDPTIRSVRWSPTGATLLIHQKLLEEELLDQENGAFKTRTFSSFYRQLNLYGFRRARGNKEGRPEHSDGSREAAELREFYHMYFQRDQPELLSLVRRPSCSRAALSERRVERVRLLQGESPQDRAALSERPAERTRLLQGESTQDNVVVNETVTSSNLFHNCKHQTPDGGTADILPQVNRQSMPVIPAAASPAPAETVTTTSTGSTIQEGTLYDTFVSTGTSPGTNVIYQSLWTSNILAGDRKTSALDQGRPLFCSPRGSAMIQPQEFSLRPRVPGPRRNLFGAAANQQVPGAVGQAIDVTSQQIPGQSCDAAIQQIPLIIGAGRFQPNTSRHARVEQMQSKLPHEGKLRLEVPRIDLEEQPPSTSKVPCLDAPGMGVPWQDLPQVMVPHVKVPHVKVPQVKVPLSEVPQIHVSPAEEPRLDERQIHAAKVATQQTEVPHAQREPQHTVRRLEEQQTKRLRSKASPGQGGSKSNFKPPCPEELPAGLSLIEVVWMPPPQAGLPQTKVAPDVKTLSLREPNTRVPGVQLQRVAPSWMEVPRIEVDTPFGIDVTHKVVPLDKVPQMRALPVEVSTPQPRRPALDTSQYQREVPRLEVSDMKMRQIEMPEMKRFPSAPQPTVPPAAASQSPQPMIGPTVREENPAEVEVCARCRRKSGPSGEHADDIDLTAGETTLPVELETNTTAKETMKPACHKPSVSEVSIPSPATNELSPVPEVFVPPPARNPASPSTGETCPFTGVLHVPILGSPKKRTDSSCPVSMATGSVGPVVMAPDSPDDVDDVSFLTVANFEEVMTSPSKRQKAYDERESQADKTPCEEAKSKQSASPAEQESTHLCLEKDSMSSPEDVSETPKRKYRRRCKKRCERAMKAPRKKVQEMTPEEEVLAAVRAIQEEVRKEEITLDLDEVPAVSEPQRDMPRTFHDKPRPQHDMPRQLDMPRTPTTKPSAGFNNASLSVVNLPIVSYAGLAPEDAKKLPFKKRFYSGLVTEQNRSAAVLEPEEQRALSSSIDDLIVLGTSITLVPPPDFSVNVVTEDLRTENVQKTPKVDTTSVSQDQVYIPINYKSGLKAIASEVECGEENFQDFEVVEIVELDCEIATEQCLRDGQRVTSGGEVQQNTCTIQQQQGEGHVAQPSNTDAQFALQLIPEDVTIV</sequence>
<feature type="region of interest" description="Disordered" evidence="6">
    <location>
        <begin position="639"/>
        <end position="658"/>
    </location>
</feature>
<evidence type="ECO:0000313" key="9">
    <source>
        <dbReference type="RefSeq" id="XP_019633530.1"/>
    </source>
</evidence>
<evidence type="ECO:0000256" key="1">
    <source>
        <dbReference type="ARBA" id="ARBA00004123"/>
    </source>
</evidence>
<dbReference type="Gene3D" id="1.10.10.10">
    <property type="entry name" value="Winged helix-like DNA-binding domain superfamily/Winged helix DNA-binding domain"/>
    <property type="match status" value="1"/>
</dbReference>
<dbReference type="GeneID" id="109476952"/>
<keyword evidence="8" id="KW-1185">Reference proteome</keyword>
<evidence type="ECO:0000313" key="8">
    <source>
        <dbReference type="Proteomes" id="UP000515135"/>
    </source>
</evidence>
<evidence type="ECO:0000256" key="3">
    <source>
        <dbReference type="ARBA" id="ARBA00023125"/>
    </source>
</evidence>
<organism evidence="8 9">
    <name type="scientific">Branchiostoma belcheri</name>
    <name type="common">Amphioxus</name>
    <dbReference type="NCBI Taxonomy" id="7741"/>
    <lineage>
        <taxon>Eukaryota</taxon>
        <taxon>Metazoa</taxon>
        <taxon>Chordata</taxon>
        <taxon>Cephalochordata</taxon>
        <taxon>Leptocardii</taxon>
        <taxon>Amphioxiformes</taxon>
        <taxon>Branchiostomatidae</taxon>
        <taxon>Branchiostoma</taxon>
    </lineage>
</organism>
<keyword evidence="4" id="KW-0539">Nucleus</keyword>
<feature type="compositionally biased region" description="Basic and acidic residues" evidence="6">
    <location>
        <begin position="940"/>
        <end position="959"/>
    </location>
</feature>
<dbReference type="GO" id="GO:0005634">
    <property type="term" value="C:nucleus"/>
    <property type="evidence" value="ECO:0007669"/>
    <property type="project" value="UniProtKB-SubCell"/>
</dbReference>
<keyword evidence="3" id="KW-0238">DNA-binding</keyword>
<feature type="compositionally biased region" description="Polar residues" evidence="6">
    <location>
        <begin position="725"/>
        <end position="737"/>
    </location>
</feature>
<feature type="compositionally biased region" description="Low complexity" evidence="6">
    <location>
        <begin position="649"/>
        <end position="658"/>
    </location>
</feature>
<name>A0A6P4YW05_BRABE</name>
<dbReference type="Pfam" id="PF00447">
    <property type="entry name" value="HSF_DNA-bind"/>
    <property type="match status" value="1"/>
</dbReference>
<comment type="subcellular location">
    <subcellularLocation>
        <location evidence="1">Nucleus</location>
    </subcellularLocation>
</comment>
<feature type="compositionally biased region" description="Basic and acidic residues" evidence="6">
    <location>
        <begin position="154"/>
        <end position="164"/>
    </location>
</feature>
<gene>
    <name evidence="9" type="primary">LOC109476952</name>
</gene>
<dbReference type="GO" id="GO:0043565">
    <property type="term" value="F:sequence-specific DNA binding"/>
    <property type="evidence" value="ECO:0007669"/>
    <property type="project" value="InterPro"/>
</dbReference>
<feature type="compositionally biased region" description="Basic and acidic residues" evidence="6">
    <location>
        <begin position="828"/>
        <end position="847"/>
    </location>
</feature>
<feature type="region of interest" description="Disordered" evidence="6">
    <location>
        <begin position="713"/>
        <end position="758"/>
    </location>
</feature>
<dbReference type="SUPFAM" id="SSF46785">
    <property type="entry name" value="Winged helix' DNA-binding domain"/>
    <property type="match status" value="1"/>
</dbReference>
<evidence type="ECO:0000256" key="5">
    <source>
        <dbReference type="RuleBase" id="RU004020"/>
    </source>
</evidence>
<dbReference type="InterPro" id="IPR000232">
    <property type="entry name" value="HSF_DNA-bd"/>
</dbReference>
<dbReference type="SMART" id="SM00415">
    <property type="entry name" value="HSF"/>
    <property type="match status" value="1"/>
</dbReference>
<feature type="domain" description="HSF-type DNA-binding" evidence="7">
    <location>
        <begin position="16"/>
        <end position="126"/>
    </location>
</feature>
<dbReference type="AlphaFoldDB" id="A0A6P4YW05"/>
<dbReference type="InterPro" id="IPR036390">
    <property type="entry name" value="WH_DNA-bd_sf"/>
</dbReference>
<proteinExistence type="inferred from homology"/>
<feature type="region of interest" description="Disordered" evidence="6">
    <location>
        <begin position="820"/>
        <end position="882"/>
    </location>
</feature>
<reference evidence="9" key="1">
    <citation type="submission" date="2025-08" db="UniProtKB">
        <authorList>
            <consortium name="RefSeq"/>
        </authorList>
    </citation>
    <scope>IDENTIFICATION</scope>
    <source>
        <tissue evidence="9">Gonad</tissue>
    </source>
</reference>
<feature type="region of interest" description="Disordered" evidence="6">
    <location>
        <begin position="940"/>
        <end position="965"/>
    </location>
</feature>
<evidence type="ECO:0000259" key="7">
    <source>
        <dbReference type="SMART" id="SM00415"/>
    </source>
</evidence>
<dbReference type="PANTHER" id="PTHR10015:SF465">
    <property type="entry name" value="HSF-TYPE DNA-BINDING DOMAIN-CONTAINING PROTEIN"/>
    <property type="match status" value="1"/>
</dbReference>
<dbReference type="GO" id="GO:0003700">
    <property type="term" value="F:DNA-binding transcription factor activity"/>
    <property type="evidence" value="ECO:0007669"/>
    <property type="project" value="InterPro"/>
</dbReference>